<dbReference type="InterPro" id="IPR005133">
    <property type="entry name" value="PhaG_MnhG_YufB"/>
</dbReference>
<evidence type="ECO:0000256" key="2">
    <source>
        <dbReference type="SAM" id="Phobius"/>
    </source>
</evidence>
<dbReference type="NCBIfam" id="NF009314">
    <property type="entry name" value="PRK12674.1-2"/>
    <property type="match status" value="1"/>
</dbReference>
<dbReference type="AlphaFoldDB" id="A0A543II70"/>
<protein>
    <submittedName>
        <fullName evidence="3">Multisubunit sodium/proton antiporter MrpG subunit</fullName>
    </submittedName>
</protein>
<evidence type="ECO:0000256" key="1">
    <source>
        <dbReference type="ARBA" id="ARBA00008404"/>
    </source>
</evidence>
<feature type="transmembrane region" description="Helical" evidence="2">
    <location>
        <begin position="47"/>
        <end position="73"/>
    </location>
</feature>
<evidence type="ECO:0000313" key="3">
    <source>
        <dbReference type="EMBL" id="TQM70247.1"/>
    </source>
</evidence>
<comment type="similarity">
    <text evidence="1">Belongs to the CPA3 antiporters (TC 2.A.63) subunit G family.</text>
</comment>
<dbReference type="PANTHER" id="PTHR34703:SF1">
    <property type="entry name" value="ANTIPORTER SUBUNIT MNHG2-RELATED"/>
    <property type="match status" value="1"/>
</dbReference>
<evidence type="ECO:0000313" key="4">
    <source>
        <dbReference type="Proteomes" id="UP000316706"/>
    </source>
</evidence>
<reference evidence="3 4" key="1">
    <citation type="submission" date="2019-06" db="EMBL/GenBank/DDBJ databases">
        <title>Sequencing the genomes of 1000 actinobacteria strains.</title>
        <authorList>
            <person name="Klenk H.-P."/>
        </authorList>
    </citation>
    <scope>NUCLEOTIDE SEQUENCE [LARGE SCALE GENOMIC DNA]</scope>
    <source>
        <strain evidence="3 4">DSM 45043</strain>
    </source>
</reference>
<keyword evidence="4" id="KW-1185">Reference proteome</keyword>
<keyword evidence="2" id="KW-0812">Transmembrane</keyword>
<dbReference type="OrthoDB" id="3214257at2"/>
<dbReference type="NCBIfam" id="TIGR01300">
    <property type="entry name" value="CPA3_mnhG_phaG"/>
    <property type="match status" value="1"/>
</dbReference>
<comment type="caution">
    <text evidence="3">The sequence shown here is derived from an EMBL/GenBank/DDBJ whole genome shotgun (WGS) entry which is preliminary data.</text>
</comment>
<dbReference type="Proteomes" id="UP000316706">
    <property type="component" value="Unassembled WGS sequence"/>
</dbReference>
<proteinExistence type="inferred from homology"/>
<name>A0A543II70_9ACTN</name>
<accession>A0A543II70</accession>
<sequence>MSAADVITAILLPTGALFSALGALGALRFPDLLSRLHAATKPQTIGLLLILTGVAFQAGSFASAAPLILVAFFQLLTAPVTAQTVGGAAWRAGVIDRGVITVDDSRREESRREESRRED</sequence>
<dbReference type="RefSeq" id="WP_141970961.1">
    <property type="nucleotide sequence ID" value="NZ_VFPO01000001.1"/>
</dbReference>
<dbReference type="GO" id="GO:0015385">
    <property type="term" value="F:sodium:proton antiporter activity"/>
    <property type="evidence" value="ECO:0007669"/>
    <property type="project" value="TreeGrafter"/>
</dbReference>
<keyword evidence="2" id="KW-1133">Transmembrane helix</keyword>
<dbReference type="PANTHER" id="PTHR34703">
    <property type="entry name" value="ANTIPORTER SUBUNIT MNHG2-RELATED"/>
    <property type="match status" value="1"/>
</dbReference>
<gene>
    <name evidence="3" type="ORF">FHX41_3969</name>
</gene>
<dbReference type="EMBL" id="VFPO01000001">
    <property type="protein sequence ID" value="TQM70247.1"/>
    <property type="molecule type" value="Genomic_DNA"/>
</dbReference>
<organism evidence="3 4">
    <name type="scientific">Actinomadura hallensis</name>
    <dbReference type="NCBI Taxonomy" id="337895"/>
    <lineage>
        <taxon>Bacteria</taxon>
        <taxon>Bacillati</taxon>
        <taxon>Actinomycetota</taxon>
        <taxon>Actinomycetes</taxon>
        <taxon>Streptosporangiales</taxon>
        <taxon>Thermomonosporaceae</taxon>
        <taxon>Actinomadura</taxon>
    </lineage>
</organism>
<keyword evidence="2" id="KW-0472">Membrane</keyword>
<feature type="transmembrane region" description="Helical" evidence="2">
    <location>
        <begin position="6"/>
        <end position="27"/>
    </location>
</feature>
<dbReference type="Pfam" id="PF03334">
    <property type="entry name" value="PhaG_MnhG_YufB"/>
    <property type="match status" value="1"/>
</dbReference>